<dbReference type="Gene3D" id="3.30.420.10">
    <property type="entry name" value="Ribonuclease H-like superfamily/Ribonuclease H"/>
    <property type="match status" value="1"/>
</dbReference>
<reference evidence="2 3" key="1">
    <citation type="journal article" date="2014" name="Nat. Genet.">
        <title>Genome sequence of the hot pepper provides insights into the evolution of pungency in Capsicum species.</title>
        <authorList>
            <person name="Kim S."/>
            <person name="Park M."/>
            <person name="Yeom S.I."/>
            <person name="Kim Y.M."/>
            <person name="Lee J.M."/>
            <person name="Lee H.A."/>
            <person name="Seo E."/>
            <person name="Choi J."/>
            <person name="Cheong K."/>
            <person name="Kim K.T."/>
            <person name="Jung K."/>
            <person name="Lee G.W."/>
            <person name="Oh S.K."/>
            <person name="Bae C."/>
            <person name="Kim S.B."/>
            <person name="Lee H.Y."/>
            <person name="Kim S.Y."/>
            <person name="Kim M.S."/>
            <person name="Kang B.C."/>
            <person name="Jo Y.D."/>
            <person name="Yang H.B."/>
            <person name="Jeong H.J."/>
            <person name="Kang W.H."/>
            <person name="Kwon J.K."/>
            <person name="Shin C."/>
            <person name="Lim J.Y."/>
            <person name="Park J.H."/>
            <person name="Huh J.H."/>
            <person name="Kim J.S."/>
            <person name="Kim B.D."/>
            <person name="Cohen O."/>
            <person name="Paran I."/>
            <person name="Suh M.C."/>
            <person name="Lee S.B."/>
            <person name="Kim Y.K."/>
            <person name="Shin Y."/>
            <person name="Noh S.J."/>
            <person name="Park J."/>
            <person name="Seo Y.S."/>
            <person name="Kwon S.Y."/>
            <person name="Kim H.A."/>
            <person name="Park J.M."/>
            <person name="Kim H.J."/>
            <person name="Choi S.B."/>
            <person name="Bosland P.W."/>
            <person name="Reeves G."/>
            <person name="Jo S.H."/>
            <person name="Lee B.W."/>
            <person name="Cho H.T."/>
            <person name="Choi H.S."/>
            <person name="Lee M.S."/>
            <person name="Yu Y."/>
            <person name="Do Choi Y."/>
            <person name="Park B.S."/>
            <person name="van Deynze A."/>
            <person name="Ashrafi H."/>
            <person name="Hill T."/>
            <person name="Kim W.T."/>
            <person name="Pai H.S."/>
            <person name="Ahn H.K."/>
            <person name="Yeam I."/>
            <person name="Giovannoni J.J."/>
            <person name="Rose J.K."/>
            <person name="Sorensen I."/>
            <person name="Lee S.J."/>
            <person name="Kim R.W."/>
            <person name="Choi I.Y."/>
            <person name="Choi B.S."/>
            <person name="Lim J.S."/>
            <person name="Lee Y.H."/>
            <person name="Choi D."/>
        </authorList>
    </citation>
    <scope>NUCLEOTIDE SEQUENCE [LARGE SCALE GENOMIC DNA]</scope>
    <source>
        <strain evidence="3">cv. CM334</strain>
    </source>
</reference>
<keyword evidence="3" id="KW-1185">Reference proteome</keyword>
<dbReference type="InterPro" id="IPR036397">
    <property type="entry name" value="RNaseH_sf"/>
</dbReference>
<dbReference type="InterPro" id="IPR044730">
    <property type="entry name" value="RNase_H-like_dom_plant"/>
</dbReference>
<dbReference type="GO" id="GO:0004523">
    <property type="term" value="F:RNA-DNA hybrid ribonuclease activity"/>
    <property type="evidence" value="ECO:0007669"/>
    <property type="project" value="InterPro"/>
</dbReference>
<dbReference type="CDD" id="cd06222">
    <property type="entry name" value="RNase_H_like"/>
    <property type="match status" value="1"/>
</dbReference>
<dbReference type="SUPFAM" id="SSF53098">
    <property type="entry name" value="Ribonuclease H-like"/>
    <property type="match status" value="1"/>
</dbReference>
<evidence type="ECO:0000313" key="2">
    <source>
        <dbReference type="EMBL" id="PHT94581.1"/>
    </source>
</evidence>
<name>A0A2G3AK02_CAPAN</name>
<dbReference type="Proteomes" id="UP000222542">
    <property type="component" value="Unassembled WGS sequence"/>
</dbReference>
<dbReference type="EMBL" id="AYRZ02000001">
    <property type="protein sequence ID" value="PHT94581.1"/>
    <property type="molecule type" value="Genomic_DNA"/>
</dbReference>
<dbReference type="AlphaFoldDB" id="A0A2G3AK02"/>
<dbReference type="PANTHER" id="PTHR47592:SF24">
    <property type="entry name" value="BNACNNG30200D PROTEIN"/>
    <property type="match status" value="1"/>
</dbReference>
<gene>
    <name evidence="2" type="ORF">T459_02463</name>
</gene>
<dbReference type="InterPro" id="IPR012337">
    <property type="entry name" value="RNaseH-like_sf"/>
</dbReference>
<proteinExistence type="predicted"/>
<dbReference type="Gramene" id="PHT94581">
    <property type="protein sequence ID" value="PHT94581"/>
    <property type="gene ID" value="T459_02463"/>
</dbReference>
<feature type="domain" description="RNase H type-1" evidence="1">
    <location>
        <begin position="191"/>
        <end position="259"/>
    </location>
</feature>
<evidence type="ECO:0000313" key="3">
    <source>
        <dbReference type="Proteomes" id="UP000222542"/>
    </source>
</evidence>
<dbReference type="PANTHER" id="PTHR47592">
    <property type="entry name" value="PBF68 PROTEIN"/>
    <property type="match status" value="1"/>
</dbReference>
<dbReference type="InterPro" id="IPR002156">
    <property type="entry name" value="RNaseH_domain"/>
</dbReference>
<reference evidence="2 3" key="2">
    <citation type="journal article" date="2017" name="Genome Biol.">
        <title>New reference genome sequences of hot pepper reveal the massive evolution of plant disease-resistance genes by retroduplication.</title>
        <authorList>
            <person name="Kim S."/>
            <person name="Park J."/>
            <person name="Yeom S.I."/>
            <person name="Kim Y.M."/>
            <person name="Seo E."/>
            <person name="Kim K.T."/>
            <person name="Kim M.S."/>
            <person name="Lee J.M."/>
            <person name="Cheong K."/>
            <person name="Shin H.S."/>
            <person name="Kim S.B."/>
            <person name="Han K."/>
            <person name="Lee J."/>
            <person name="Park M."/>
            <person name="Lee H.A."/>
            <person name="Lee H.Y."/>
            <person name="Lee Y."/>
            <person name="Oh S."/>
            <person name="Lee J.H."/>
            <person name="Choi E."/>
            <person name="Choi E."/>
            <person name="Lee S.E."/>
            <person name="Jeon J."/>
            <person name="Kim H."/>
            <person name="Choi G."/>
            <person name="Song H."/>
            <person name="Lee J."/>
            <person name="Lee S.C."/>
            <person name="Kwon J.K."/>
            <person name="Lee H.Y."/>
            <person name="Koo N."/>
            <person name="Hong Y."/>
            <person name="Kim R.W."/>
            <person name="Kang W.H."/>
            <person name="Huh J.H."/>
            <person name="Kang B.C."/>
            <person name="Yang T.J."/>
            <person name="Lee Y.H."/>
            <person name="Bennetzen J.L."/>
            <person name="Choi D."/>
        </authorList>
    </citation>
    <scope>NUCLEOTIDE SEQUENCE [LARGE SCALE GENOMIC DNA]</scope>
    <source>
        <strain evidence="3">cv. CM334</strain>
    </source>
</reference>
<comment type="caution">
    <text evidence="2">The sequence shown here is derived from an EMBL/GenBank/DDBJ whole genome shotgun (WGS) entry which is preliminary data.</text>
</comment>
<accession>A0A2G3AK02</accession>
<dbReference type="GO" id="GO:0003676">
    <property type="term" value="F:nucleic acid binding"/>
    <property type="evidence" value="ECO:0007669"/>
    <property type="project" value="InterPro"/>
</dbReference>
<protein>
    <recommendedName>
        <fullName evidence="1">RNase H type-1 domain-containing protein</fullName>
    </recommendedName>
</protein>
<organism evidence="2 3">
    <name type="scientific">Capsicum annuum</name>
    <name type="common">Capsicum pepper</name>
    <dbReference type="NCBI Taxonomy" id="4072"/>
    <lineage>
        <taxon>Eukaryota</taxon>
        <taxon>Viridiplantae</taxon>
        <taxon>Streptophyta</taxon>
        <taxon>Embryophyta</taxon>
        <taxon>Tracheophyta</taxon>
        <taxon>Spermatophyta</taxon>
        <taxon>Magnoliopsida</taxon>
        <taxon>eudicotyledons</taxon>
        <taxon>Gunneridae</taxon>
        <taxon>Pentapetalae</taxon>
        <taxon>asterids</taxon>
        <taxon>lamiids</taxon>
        <taxon>Solanales</taxon>
        <taxon>Solanaceae</taxon>
        <taxon>Solanoideae</taxon>
        <taxon>Capsiceae</taxon>
        <taxon>Capsicum</taxon>
    </lineage>
</organism>
<dbReference type="Pfam" id="PF13456">
    <property type="entry name" value="RVT_3"/>
    <property type="match status" value="1"/>
</dbReference>
<evidence type="ECO:0000259" key="1">
    <source>
        <dbReference type="Pfam" id="PF13456"/>
    </source>
</evidence>
<sequence length="353" mass="39552">MRLPEMVCFRNYTSSSSKRKYLLIEVDYGMILTRLLTDTQMAAGPIIATPQEHGEEIPIMVKSFISKSKIQKLELVWATLDVFVVLAYRPKLPKATPRIFSTSTENLELAVLEEVDRELTLLEVIHCSKTLKLASSLILNMDLICELDGFDLDLYLNSRAFGLVLESCGSQGVKAITVLWKTPEEGWVKYNTDGAVRGEEGGSSYAFCLRNEDGDVLFAKEEPQHYADSMQAEANVILQAAKHCSQLQYNKIIIQTDSLLMQKIGHKSKDYRAPKKGKKKDQANFVESKKEMDDLCAILSECNLVGNSRELWINSGATRHVCANKDLFAVFALAQVEEKIYMTNSATSKVEGT</sequence>